<name>A0A0E9VNC0_ANGAN</name>
<evidence type="ECO:0000313" key="1">
    <source>
        <dbReference type="EMBL" id="JAH79516.1"/>
    </source>
</evidence>
<proteinExistence type="predicted"/>
<reference evidence="1" key="1">
    <citation type="submission" date="2014-11" db="EMBL/GenBank/DDBJ databases">
        <authorList>
            <person name="Amaro Gonzalez C."/>
        </authorList>
    </citation>
    <scope>NUCLEOTIDE SEQUENCE</scope>
</reference>
<sequence length="47" mass="5484">MYFLLFVPAVRCRISETQLKQQTMWLTRTRVNHPLFNNCLSTSGQPG</sequence>
<dbReference type="AlphaFoldDB" id="A0A0E9VNC0"/>
<protein>
    <submittedName>
        <fullName evidence="1">Uncharacterized protein</fullName>
    </submittedName>
</protein>
<reference evidence="1" key="2">
    <citation type="journal article" date="2015" name="Fish Shellfish Immunol.">
        <title>Early steps in the European eel (Anguilla anguilla)-Vibrio vulnificus interaction in the gills: Role of the RtxA13 toxin.</title>
        <authorList>
            <person name="Callol A."/>
            <person name="Pajuelo D."/>
            <person name="Ebbesson L."/>
            <person name="Teles M."/>
            <person name="MacKenzie S."/>
            <person name="Amaro C."/>
        </authorList>
    </citation>
    <scope>NUCLEOTIDE SEQUENCE</scope>
</reference>
<accession>A0A0E9VNC0</accession>
<dbReference type="EMBL" id="GBXM01029061">
    <property type="protein sequence ID" value="JAH79516.1"/>
    <property type="molecule type" value="Transcribed_RNA"/>
</dbReference>
<organism evidence="1">
    <name type="scientific">Anguilla anguilla</name>
    <name type="common">European freshwater eel</name>
    <name type="synonym">Muraena anguilla</name>
    <dbReference type="NCBI Taxonomy" id="7936"/>
    <lineage>
        <taxon>Eukaryota</taxon>
        <taxon>Metazoa</taxon>
        <taxon>Chordata</taxon>
        <taxon>Craniata</taxon>
        <taxon>Vertebrata</taxon>
        <taxon>Euteleostomi</taxon>
        <taxon>Actinopterygii</taxon>
        <taxon>Neopterygii</taxon>
        <taxon>Teleostei</taxon>
        <taxon>Anguilliformes</taxon>
        <taxon>Anguillidae</taxon>
        <taxon>Anguilla</taxon>
    </lineage>
</organism>